<organism evidence="1 2">
    <name type="scientific">Xanthomonas sacchari</name>
    <dbReference type="NCBI Taxonomy" id="56458"/>
    <lineage>
        <taxon>Bacteria</taxon>
        <taxon>Pseudomonadati</taxon>
        <taxon>Pseudomonadota</taxon>
        <taxon>Gammaproteobacteria</taxon>
        <taxon>Lysobacterales</taxon>
        <taxon>Lysobacteraceae</taxon>
        <taxon>Xanthomonas</taxon>
    </lineage>
</organism>
<accession>A0ABT3DUT9</accession>
<reference evidence="1 2" key="1">
    <citation type="submission" date="2022-06" db="EMBL/GenBank/DDBJ databases">
        <title>Dynamics of rice microbiomes reveals core vertical transmitted seed endophytes.</title>
        <authorList>
            <person name="Liao K."/>
            <person name="Zhang X."/>
        </authorList>
    </citation>
    <scope>NUCLEOTIDE SEQUENCE [LARGE SCALE GENOMIC DNA]</scope>
    <source>
        <strain evidence="1 2">YT10-10-1</strain>
    </source>
</reference>
<dbReference type="Proteomes" id="UP001320843">
    <property type="component" value="Unassembled WGS sequence"/>
</dbReference>
<evidence type="ECO:0008006" key="3">
    <source>
        <dbReference type="Google" id="ProtNLM"/>
    </source>
</evidence>
<name>A0ABT3DUT9_9XANT</name>
<keyword evidence="2" id="KW-1185">Reference proteome</keyword>
<dbReference type="EMBL" id="JANFWR010000010">
    <property type="protein sequence ID" value="MCW0399233.1"/>
    <property type="molecule type" value="Genomic_DNA"/>
</dbReference>
<comment type="caution">
    <text evidence="1">The sequence shown here is derived from an EMBL/GenBank/DDBJ whole genome shotgun (WGS) entry which is preliminary data.</text>
</comment>
<gene>
    <name evidence="1" type="ORF">NB700_001789</name>
</gene>
<protein>
    <recommendedName>
        <fullName evidence="3">PRTRC system protein B</fullName>
    </recommendedName>
</protein>
<dbReference type="RefSeq" id="WP_267122640.1">
    <property type="nucleotide sequence ID" value="NZ_JANFWR010000010.1"/>
</dbReference>
<sequence>MPALISIPSPKAVEKSLSEHTIHPVTCLVFYERSGKLALTTVHEITKIKGIPHLQPGRPLAPQDEARIVALLMDREDESANTQLRLNPPNVLHTDSASTTWLCPSRVAPMVLRNAEKDTVVLARWPTLVMHARNRQLYVVALASDAWPSEDAEVYHAPTGNVWKGTMVCTGSAVLPLSCTPSDVHAWEAAWFESAFTHKNHDRTITVRQVGKGKRKQTETHPDPMMYWAGKDGDHEPFPADHLTSLGITLGQWIASRVWSEDER</sequence>
<dbReference type="Pfam" id="PF14460">
    <property type="entry name" value="Prok-E2_D"/>
    <property type="match status" value="1"/>
</dbReference>
<dbReference type="InterPro" id="IPR032787">
    <property type="entry name" value="Prok-E2_D"/>
</dbReference>
<proteinExistence type="predicted"/>
<evidence type="ECO:0000313" key="1">
    <source>
        <dbReference type="EMBL" id="MCW0399233.1"/>
    </source>
</evidence>
<evidence type="ECO:0000313" key="2">
    <source>
        <dbReference type="Proteomes" id="UP001320843"/>
    </source>
</evidence>